<reference evidence="1 2" key="1">
    <citation type="journal article" date="2012" name="Eukaryot. Cell">
        <title>Genome sequence of the fungus Glarea lozoyensis: the first genome sequence of a species from the Helotiaceae family.</title>
        <authorList>
            <person name="Youssar L."/>
            <person name="Gruening B.A."/>
            <person name="Erxleben A."/>
            <person name="Guenther S."/>
            <person name="Huettel W."/>
        </authorList>
    </citation>
    <scope>NUCLEOTIDE SEQUENCE [LARGE SCALE GENOMIC DNA]</scope>
    <source>
        <strain evidence="2">ATCC 74030 / MF5533</strain>
    </source>
</reference>
<gene>
    <name evidence="1" type="ORF">M7I_4046</name>
</gene>
<evidence type="ECO:0000313" key="1">
    <source>
        <dbReference type="EMBL" id="EHK99963.1"/>
    </source>
</evidence>
<accession>H0EN43</accession>
<sequence>MDVLGEMAAGGGVELADEEESVWIRLACTTLWVLEA</sequence>
<protein>
    <submittedName>
        <fullName evidence="1">Uncharacterized protein</fullName>
    </submittedName>
</protein>
<organism evidence="1 2">
    <name type="scientific">Glarea lozoyensis (strain ATCC 74030 / MF5533)</name>
    <dbReference type="NCBI Taxonomy" id="1104152"/>
    <lineage>
        <taxon>Eukaryota</taxon>
        <taxon>Fungi</taxon>
        <taxon>Dikarya</taxon>
        <taxon>Ascomycota</taxon>
        <taxon>Pezizomycotina</taxon>
        <taxon>Leotiomycetes</taxon>
        <taxon>Helotiales</taxon>
        <taxon>Helotiaceae</taxon>
        <taxon>Glarea</taxon>
    </lineage>
</organism>
<keyword evidence="2" id="KW-1185">Reference proteome</keyword>
<dbReference type="EMBL" id="AGUE01000101">
    <property type="protein sequence ID" value="EHK99963.1"/>
    <property type="molecule type" value="Genomic_DNA"/>
</dbReference>
<name>H0EN43_GLAL7</name>
<dbReference type="Proteomes" id="UP000005446">
    <property type="component" value="Unassembled WGS sequence"/>
</dbReference>
<comment type="caution">
    <text evidence="1">The sequence shown here is derived from an EMBL/GenBank/DDBJ whole genome shotgun (WGS) entry which is preliminary data.</text>
</comment>
<dbReference type="HOGENOM" id="CLU_3359805_0_0_1"/>
<dbReference type="AlphaFoldDB" id="H0EN43"/>
<evidence type="ECO:0000313" key="2">
    <source>
        <dbReference type="Proteomes" id="UP000005446"/>
    </source>
</evidence>
<proteinExistence type="predicted"/>
<dbReference type="InParanoid" id="H0EN43"/>